<gene>
    <name evidence="2" type="ORF">LY89DRAFT_728119</name>
</gene>
<evidence type="ECO:0000313" key="2">
    <source>
        <dbReference type="EMBL" id="KUJ23366.1"/>
    </source>
</evidence>
<name>A0A194XT94_MOLSC</name>
<proteinExistence type="predicted"/>
<dbReference type="RefSeq" id="XP_018077721.1">
    <property type="nucleotide sequence ID" value="XM_018219230.1"/>
</dbReference>
<keyword evidence="1" id="KW-0732">Signal</keyword>
<evidence type="ECO:0000256" key="1">
    <source>
        <dbReference type="SAM" id="SignalP"/>
    </source>
</evidence>
<dbReference type="InParanoid" id="A0A194XT94"/>
<sequence length="96" mass="10464">MLLLTLIFLALTSLTPLISAEPIPAAALRSRQITIVEQYCCTSGCGLCNAVSCADFDCFDFPFYSCCAVAVSEKRDEHGSMQGWNSKGEKVTFIED</sequence>
<keyword evidence="3" id="KW-1185">Reference proteome</keyword>
<dbReference type="KEGG" id="psco:LY89DRAFT_728119"/>
<organism evidence="2 3">
    <name type="scientific">Mollisia scopiformis</name>
    <name type="common">Conifer needle endophyte fungus</name>
    <name type="synonym">Phialocephala scopiformis</name>
    <dbReference type="NCBI Taxonomy" id="149040"/>
    <lineage>
        <taxon>Eukaryota</taxon>
        <taxon>Fungi</taxon>
        <taxon>Dikarya</taxon>
        <taxon>Ascomycota</taxon>
        <taxon>Pezizomycotina</taxon>
        <taxon>Leotiomycetes</taxon>
        <taxon>Helotiales</taxon>
        <taxon>Mollisiaceae</taxon>
        <taxon>Mollisia</taxon>
    </lineage>
</organism>
<dbReference type="EMBL" id="KQ947405">
    <property type="protein sequence ID" value="KUJ23366.1"/>
    <property type="molecule type" value="Genomic_DNA"/>
</dbReference>
<feature type="chain" id="PRO_5008268573" evidence="1">
    <location>
        <begin position="21"/>
        <end position="96"/>
    </location>
</feature>
<accession>A0A194XT94</accession>
<protein>
    <submittedName>
        <fullName evidence="2">Uncharacterized protein</fullName>
    </submittedName>
</protein>
<reference evidence="2 3" key="1">
    <citation type="submission" date="2015-10" db="EMBL/GenBank/DDBJ databases">
        <title>Full genome of DAOMC 229536 Phialocephala scopiformis, a fungal endophyte of spruce producing the potent anti-insectan compound rugulosin.</title>
        <authorList>
            <consortium name="DOE Joint Genome Institute"/>
            <person name="Walker A.K."/>
            <person name="Frasz S.L."/>
            <person name="Seifert K.A."/>
            <person name="Miller J.D."/>
            <person name="Mondo S.J."/>
            <person name="Labutti K."/>
            <person name="Lipzen A."/>
            <person name="Dockter R."/>
            <person name="Kennedy M."/>
            <person name="Grigoriev I.V."/>
            <person name="Spatafora J.W."/>
        </authorList>
    </citation>
    <scope>NUCLEOTIDE SEQUENCE [LARGE SCALE GENOMIC DNA]</scope>
    <source>
        <strain evidence="2 3">CBS 120377</strain>
    </source>
</reference>
<dbReference type="Proteomes" id="UP000070700">
    <property type="component" value="Unassembled WGS sequence"/>
</dbReference>
<dbReference type="GeneID" id="28828956"/>
<dbReference type="AlphaFoldDB" id="A0A194XT94"/>
<evidence type="ECO:0000313" key="3">
    <source>
        <dbReference type="Proteomes" id="UP000070700"/>
    </source>
</evidence>
<feature type="signal peptide" evidence="1">
    <location>
        <begin position="1"/>
        <end position="20"/>
    </location>
</feature>